<sequence length="100" mass="12046">MEIGMDYHQFFEIKRWVSEGLRHLMSVAEGDLRTRALGQNFFKNRDRTLITNKKRILMKITFDDEMNDERNQIKHKHDDDDDLVLSAQLNVKRRQQQKKA</sequence>
<proteinExistence type="predicted"/>
<dbReference type="Proteomes" id="UP000183832">
    <property type="component" value="Unassembled WGS sequence"/>
</dbReference>
<evidence type="ECO:0000313" key="2">
    <source>
        <dbReference type="Proteomes" id="UP000183832"/>
    </source>
</evidence>
<protein>
    <submittedName>
        <fullName evidence="1">CLUMA_CG006124, isoform A</fullName>
    </submittedName>
</protein>
<reference evidence="1 2" key="1">
    <citation type="submission" date="2015-04" db="EMBL/GenBank/DDBJ databases">
        <authorList>
            <person name="Syromyatnikov M.Y."/>
            <person name="Popov V.N."/>
        </authorList>
    </citation>
    <scope>NUCLEOTIDE SEQUENCE [LARGE SCALE GENOMIC DNA]</scope>
</reference>
<organism evidence="1 2">
    <name type="scientific">Clunio marinus</name>
    <dbReference type="NCBI Taxonomy" id="568069"/>
    <lineage>
        <taxon>Eukaryota</taxon>
        <taxon>Metazoa</taxon>
        <taxon>Ecdysozoa</taxon>
        <taxon>Arthropoda</taxon>
        <taxon>Hexapoda</taxon>
        <taxon>Insecta</taxon>
        <taxon>Pterygota</taxon>
        <taxon>Neoptera</taxon>
        <taxon>Endopterygota</taxon>
        <taxon>Diptera</taxon>
        <taxon>Nematocera</taxon>
        <taxon>Chironomoidea</taxon>
        <taxon>Chironomidae</taxon>
        <taxon>Clunio</taxon>
    </lineage>
</organism>
<evidence type="ECO:0000313" key="1">
    <source>
        <dbReference type="EMBL" id="CRK92575.1"/>
    </source>
</evidence>
<accession>A0A1J1HWV0</accession>
<keyword evidence="2" id="KW-1185">Reference proteome</keyword>
<name>A0A1J1HWV0_9DIPT</name>
<dbReference type="AlphaFoldDB" id="A0A1J1HWV0"/>
<gene>
    <name evidence="1" type="ORF">CLUMA_CG006124</name>
</gene>
<dbReference type="EMBL" id="CVRI01000031">
    <property type="protein sequence ID" value="CRK92575.1"/>
    <property type="molecule type" value="Genomic_DNA"/>
</dbReference>